<dbReference type="PANTHER" id="PTHR10161:SF14">
    <property type="entry name" value="TARTRATE-RESISTANT ACID PHOSPHATASE TYPE 5"/>
    <property type="match status" value="1"/>
</dbReference>
<reference evidence="5" key="2">
    <citation type="submission" date="2020-09" db="EMBL/GenBank/DDBJ databases">
        <authorList>
            <person name="Sun Q."/>
            <person name="Zhou Y."/>
        </authorList>
    </citation>
    <scope>NUCLEOTIDE SEQUENCE</scope>
    <source>
        <strain evidence="5">CGMCC 1.15763</strain>
    </source>
</reference>
<evidence type="ECO:0000313" key="5">
    <source>
        <dbReference type="EMBL" id="GGG91055.1"/>
    </source>
</evidence>
<keyword evidence="1" id="KW-0732">Signal</keyword>
<dbReference type="InterPro" id="IPR051558">
    <property type="entry name" value="Metallophosphoesterase_PAP"/>
</dbReference>
<dbReference type="Gene3D" id="3.60.21.10">
    <property type="match status" value="2"/>
</dbReference>
<gene>
    <name evidence="5" type="ORF">GCM10011416_04490</name>
</gene>
<feature type="domain" description="Haemolysin activator HlyB C-terminal" evidence="4">
    <location>
        <begin position="1067"/>
        <end position="1175"/>
    </location>
</feature>
<evidence type="ECO:0000259" key="3">
    <source>
        <dbReference type="Pfam" id="PF00149"/>
    </source>
</evidence>
<name>A0A917MBZ5_9FLAO</name>
<dbReference type="Pfam" id="PF03865">
    <property type="entry name" value="ShlB"/>
    <property type="match status" value="1"/>
</dbReference>
<dbReference type="InterPro" id="IPR029052">
    <property type="entry name" value="Metallo-depent_PP-like"/>
</dbReference>
<reference evidence="5" key="1">
    <citation type="journal article" date="2014" name="Int. J. Syst. Evol. Microbiol.">
        <title>Complete genome sequence of Corynebacterium casei LMG S-19264T (=DSM 44701T), isolated from a smear-ripened cheese.</title>
        <authorList>
            <consortium name="US DOE Joint Genome Institute (JGI-PGF)"/>
            <person name="Walter F."/>
            <person name="Albersmeier A."/>
            <person name="Kalinowski J."/>
            <person name="Ruckert C."/>
        </authorList>
    </citation>
    <scope>NUCLEOTIDE SEQUENCE</scope>
    <source>
        <strain evidence="5">CGMCC 1.15763</strain>
    </source>
</reference>
<keyword evidence="2" id="KW-0378">Hydrolase</keyword>
<dbReference type="AlphaFoldDB" id="A0A917MBZ5"/>
<dbReference type="GO" id="GO:0016787">
    <property type="term" value="F:hydrolase activity"/>
    <property type="evidence" value="ECO:0007669"/>
    <property type="project" value="UniProtKB-KW"/>
</dbReference>
<accession>A0A917MBZ5</accession>
<dbReference type="SUPFAM" id="SSF56300">
    <property type="entry name" value="Metallo-dependent phosphatases"/>
    <property type="match status" value="1"/>
</dbReference>
<evidence type="ECO:0000259" key="4">
    <source>
        <dbReference type="Pfam" id="PF03865"/>
    </source>
</evidence>
<dbReference type="InterPro" id="IPR004843">
    <property type="entry name" value="Calcineurin-like_PHP"/>
</dbReference>
<proteinExistence type="predicted"/>
<dbReference type="EMBL" id="BMJW01000001">
    <property type="protein sequence ID" value="GGG91055.1"/>
    <property type="molecule type" value="Genomic_DNA"/>
</dbReference>
<dbReference type="Pfam" id="PF00149">
    <property type="entry name" value="Metallophos"/>
    <property type="match status" value="1"/>
</dbReference>
<protein>
    <recommendedName>
        <fullName evidence="7">Calcineurin-like phosphoesterase</fullName>
    </recommendedName>
</protein>
<sequence length="1216" mass="137948">MSNCASYKAQYKEKELTFKETTNKSDIEHSFYLVGDGGNSPIGSETATLKLLKTKLAKASKNSTLLFLGDNIYPAGMPKEEKKSRAFAEHQLNIQTAVAKDFKGNTIFIPGNHDWYSNGLKGLKRQEDYIKNILGKNSFLPKNGCPIEKEKISENIVLILIDTEWFLTDWDKHPTLNDDCDIKTREAFFEAYEGMIKKARGKTVIVAMHHPMFTNGPHGGQFSLKQQLYPIGGSIPLPVIGTFLNLIRKTSGVSNTDLQHKRYTALKKRMVTLSQENEQVIFVSGHEHSLQYLKQDNLPQIISGSGSKTSATRNTGAGLFSYGEEGYARLDILVDGSANVTFVASKKDQIVYQTKVLEPLIKPISTYPKNTDPMTTASVYSKEEVTKGGFYKFLWGERFRKYYGTKITVNNVKLDTLFGGLTPIRKGGGHQSKSLRLEDAQGREYVMRALKKNAVQYLQAVAFKDQFIAGQFDATYPEALLLDIFTGSHPYAPFAIAELAEAINVLHTKPLLVYVPKQTALKEFNLEFGDALYMIEERVSSGHGEKANFDHSNTVISTLDLLKELRKNEKSTIDERAYIRARLFDMLIGDWDRHEDQWRWAAFEKNNKTVYKAFPRDRDQAFSKMADGALLNYLTKSVPALRLMQSFDTDIKNVKWFNLEAYPLDKALINQATNTDWIEEARFIQENITENRIEKAFSKLPAEVQGQDLELLKKQLKIRLQNLQKIATSYAEYLSAYAIVTGTDKDDLFEIERLTNGDTKIAIYRIEKGKKGTLIHSKQYAKNDTKEIWVYGLDDEDVFRVFGKGTQAIELIIIGGQNNDQYHVENKKKLDIYDYKSKKNTFVGKNLPVHLSDTYETNVYNYNKIKSTQNEVYPNASFNPDDGISLGLLYSFTQNGFKRNPFSSYYEVSAASYLLTGGYELGFAMEFANHVSSWNIGVEGVITSPNYSVNFFGYGNETTNPNFIDEDQFEEDFNRVRIRMLKLQPYFNWRGALGANFKLGLSFENYQVEKTPNRAIEDFYNNNQRDYRQSFVGLKANYHYKNQDNNAFPTLGMEIDLTAGFTSNINNSNQFAYLIPALSFDYKLNASGLLVLATKMKAHLNFSNGYEFYQAATIGGEDGVRGYRNQRFTGKNSWIQNTDIRLSMYQVKTSLIPLHLGLFTGIDYGKVWLDTENSSAWRSSFGGGIFVNGAQMISANIGVFKGTESARVLFSMGFRF</sequence>
<evidence type="ECO:0000256" key="2">
    <source>
        <dbReference type="ARBA" id="ARBA00022801"/>
    </source>
</evidence>
<evidence type="ECO:0008006" key="7">
    <source>
        <dbReference type="Google" id="ProtNLM"/>
    </source>
</evidence>
<comment type="caution">
    <text evidence="5">The sequence shown here is derived from an EMBL/GenBank/DDBJ whole genome shotgun (WGS) entry which is preliminary data.</text>
</comment>
<evidence type="ECO:0000313" key="6">
    <source>
        <dbReference type="Proteomes" id="UP000633278"/>
    </source>
</evidence>
<dbReference type="PANTHER" id="PTHR10161">
    <property type="entry name" value="TARTRATE-RESISTANT ACID PHOSPHATASE TYPE 5"/>
    <property type="match status" value="1"/>
</dbReference>
<evidence type="ECO:0000256" key="1">
    <source>
        <dbReference type="ARBA" id="ARBA00022729"/>
    </source>
</evidence>
<organism evidence="5 6">
    <name type="scientific">Polaribacter pacificus</name>
    <dbReference type="NCBI Taxonomy" id="1775173"/>
    <lineage>
        <taxon>Bacteria</taxon>
        <taxon>Pseudomonadati</taxon>
        <taxon>Bacteroidota</taxon>
        <taxon>Flavobacteriia</taxon>
        <taxon>Flavobacteriales</taxon>
        <taxon>Flavobacteriaceae</taxon>
    </lineage>
</organism>
<dbReference type="InterPro" id="IPR005565">
    <property type="entry name" value="Hemolysn_activator_HlyB_C"/>
</dbReference>
<dbReference type="Proteomes" id="UP000633278">
    <property type="component" value="Unassembled WGS sequence"/>
</dbReference>
<feature type="domain" description="Calcineurin-like phosphoesterase" evidence="3">
    <location>
        <begin position="45"/>
        <end position="225"/>
    </location>
</feature>
<dbReference type="Gene3D" id="2.40.160.50">
    <property type="entry name" value="membrane protein fhac: a member of the omp85/tpsb transporter family"/>
    <property type="match status" value="1"/>
</dbReference>
<keyword evidence="6" id="KW-1185">Reference proteome</keyword>